<keyword evidence="7" id="KW-0460">Magnesium</keyword>
<keyword evidence="7" id="KW-0227">DNA damage</keyword>
<dbReference type="InterPro" id="IPR007581">
    <property type="entry name" value="Endonuclease-V"/>
</dbReference>
<organism evidence="8">
    <name type="scientific">Ignisphaera aggregans</name>
    <dbReference type="NCBI Taxonomy" id="334771"/>
    <lineage>
        <taxon>Archaea</taxon>
        <taxon>Thermoproteota</taxon>
        <taxon>Thermoprotei</taxon>
        <taxon>Desulfurococcales</taxon>
        <taxon>Desulfurococcaceae</taxon>
        <taxon>Ignisphaera</taxon>
    </lineage>
</organism>
<evidence type="ECO:0000256" key="4">
    <source>
        <dbReference type="ARBA" id="ARBA00022722"/>
    </source>
</evidence>
<evidence type="ECO:0000256" key="3">
    <source>
        <dbReference type="ARBA" id="ARBA00022490"/>
    </source>
</evidence>
<dbReference type="GO" id="GO:0043737">
    <property type="term" value="F:deoxyribonuclease V activity"/>
    <property type="evidence" value="ECO:0007669"/>
    <property type="project" value="UniProtKB-UniRule"/>
</dbReference>
<comment type="catalytic activity">
    <reaction evidence="1 7">
        <text>Endonucleolytic cleavage at apurinic or apyrimidinic sites to products with a 5'-phosphate.</text>
        <dbReference type="EC" id="3.1.21.7"/>
    </reaction>
</comment>
<evidence type="ECO:0000313" key="8">
    <source>
        <dbReference type="EMBL" id="HGI87941.1"/>
    </source>
</evidence>
<keyword evidence="6 7" id="KW-0378">Hydrolase</keyword>
<evidence type="ECO:0000256" key="7">
    <source>
        <dbReference type="HAMAP-Rule" id="MF_00801"/>
    </source>
</evidence>
<sequence length="213" mass="22767">MAFLVENALRAQKILSKHIVIQPISISAIDTIAGVDVSYKGDMGCAVAVAYSLKSRTLITYSQHCEKVLVPYIPGLLAFREAPLMIKALMQLLSKTSIDVTLVNGHGMAHPRKCGIASHIGVVLSIPTIGVAKSLLYGNVAQIGGDEVIVIDGVVVGYVIRGGSKKIYVSIGNKVTAEDAATIVLSVWNCSYTLPEPLRLADELSRKIVRKLA</sequence>
<feature type="binding site" evidence="7">
    <location>
        <position position="104"/>
    </location>
    <ligand>
        <name>Mg(2+)</name>
        <dbReference type="ChEBI" id="CHEBI:18420"/>
    </ligand>
</feature>
<reference evidence="8" key="1">
    <citation type="journal article" date="2020" name="mSystems">
        <title>Genome- and Community-Level Interaction Insights into Carbon Utilization and Element Cycling Functions of Hydrothermarchaeota in Hydrothermal Sediment.</title>
        <authorList>
            <person name="Zhou Z."/>
            <person name="Liu Y."/>
            <person name="Xu W."/>
            <person name="Pan J."/>
            <person name="Luo Z.H."/>
            <person name="Li M."/>
        </authorList>
    </citation>
    <scope>NUCLEOTIDE SEQUENCE [LARGE SCALE GENOMIC DNA]</scope>
    <source>
        <strain evidence="8">SpSt-732</strain>
    </source>
</reference>
<keyword evidence="5 7" id="KW-0255">Endonuclease</keyword>
<comment type="similarity">
    <text evidence="7">Belongs to the endonuclease V family.</text>
</comment>
<comment type="subcellular location">
    <subcellularLocation>
        <location evidence="2 7">Cytoplasm</location>
    </subcellularLocation>
</comment>
<keyword evidence="3 7" id="KW-0963">Cytoplasm</keyword>
<dbReference type="Pfam" id="PF04493">
    <property type="entry name" value="Endonuclease_5"/>
    <property type="match status" value="1"/>
</dbReference>
<dbReference type="AlphaFoldDB" id="A0A7C4BCC3"/>
<evidence type="ECO:0000256" key="5">
    <source>
        <dbReference type="ARBA" id="ARBA00022759"/>
    </source>
</evidence>
<evidence type="ECO:0000256" key="6">
    <source>
        <dbReference type="ARBA" id="ARBA00022801"/>
    </source>
</evidence>
<dbReference type="GO" id="GO:0005737">
    <property type="term" value="C:cytoplasm"/>
    <property type="evidence" value="ECO:0007669"/>
    <property type="project" value="UniProtKB-SubCell"/>
</dbReference>
<keyword evidence="7" id="KW-0479">Metal-binding</keyword>
<dbReference type="EC" id="3.1.21.7" evidence="7"/>
<dbReference type="Gene3D" id="3.30.2170.10">
    <property type="entry name" value="archaeoglobus fulgidus dsm 4304 superfamily"/>
    <property type="match status" value="1"/>
</dbReference>
<feature type="site" description="Interaction with target DNA" evidence="7">
    <location>
        <position position="72"/>
    </location>
</feature>
<evidence type="ECO:0000256" key="1">
    <source>
        <dbReference type="ARBA" id="ARBA00001835"/>
    </source>
</evidence>
<comment type="cofactor">
    <cofactor evidence="7">
        <name>Mg(2+)</name>
        <dbReference type="ChEBI" id="CHEBI:18420"/>
    </cofactor>
</comment>
<accession>A0A7C4BCC3</accession>
<feature type="binding site" evidence="7">
    <location>
        <position position="36"/>
    </location>
    <ligand>
        <name>Mg(2+)</name>
        <dbReference type="ChEBI" id="CHEBI:18420"/>
    </ligand>
</feature>
<proteinExistence type="inferred from homology"/>
<name>A0A7C4BCC3_9CREN</name>
<keyword evidence="7" id="KW-0234">DNA repair</keyword>
<dbReference type="GO" id="GO:0006281">
    <property type="term" value="P:DNA repair"/>
    <property type="evidence" value="ECO:0007669"/>
    <property type="project" value="UniProtKB-UniRule"/>
</dbReference>
<keyword evidence="4 7" id="KW-0540">Nuclease</keyword>
<dbReference type="GO" id="GO:0003727">
    <property type="term" value="F:single-stranded RNA binding"/>
    <property type="evidence" value="ECO:0007669"/>
    <property type="project" value="TreeGrafter"/>
</dbReference>
<comment type="function">
    <text evidence="7">DNA repair enzyme involved in the repair of deaminated bases. Selectively cleaves double-stranded DNA at the second phosphodiester bond 3' to a deoxyinosine leaving behind the intact lesion on the nicked DNA.</text>
</comment>
<protein>
    <recommendedName>
        <fullName evidence="7">Endonuclease V</fullName>
        <ecNumber evidence="7">3.1.21.7</ecNumber>
    </recommendedName>
    <alternativeName>
        <fullName evidence="7">Deoxyinosine 3'endonuclease</fullName>
    </alternativeName>
    <alternativeName>
        <fullName evidence="7">Deoxyribonuclease V</fullName>
        <shortName evidence="7">DNase V</shortName>
    </alternativeName>
</protein>
<evidence type="ECO:0000256" key="2">
    <source>
        <dbReference type="ARBA" id="ARBA00004496"/>
    </source>
</evidence>
<dbReference type="CDD" id="cd06559">
    <property type="entry name" value="Endonuclease_V"/>
    <property type="match status" value="1"/>
</dbReference>
<dbReference type="GO" id="GO:0016891">
    <property type="term" value="F:RNA endonuclease activity producing 5'-phosphomonoesters, hydrolytic mechanism"/>
    <property type="evidence" value="ECO:0007669"/>
    <property type="project" value="TreeGrafter"/>
</dbReference>
<dbReference type="PANTHER" id="PTHR28511:SF1">
    <property type="entry name" value="ENDONUCLEASE V"/>
    <property type="match status" value="1"/>
</dbReference>
<dbReference type="HAMAP" id="MF_00801">
    <property type="entry name" value="Endonuclease_5"/>
    <property type="match status" value="1"/>
</dbReference>
<comment type="caution">
    <text evidence="8">The sequence shown here is derived from an EMBL/GenBank/DDBJ whole genome shotgun (WGS) entry which is preliminary data.</text>
</comment>
<gene>
    <name evidence="7" type="primary">nfi</name>
    <name evidence="8" type="ORF">ENV14_06105</name>
</gene>
<dbReference type="EMBL" id="DTFF01000049">
    <property type="protein sequence ID" value="HGI87941.1"/>
    <property type="molecule type" value="Genomic_DNA"/>
</dbReference>
<dbReference type="PANTHER" id="PTHR28511">
    <property type="entry name" value="ENDONUCLEASE V"/>
    <property type="match status" value="1"/>
</dbReference>
<dbReference type="GO" id="GO:0000287">
    <property type="term" value="F:magnesium ion binding"/>
    <property type="evidence" value="ECO:0007669"/>
    <property type="project" value="UniProtKB-UniRule"/>
</dbReference>